<evidence type="ECO:0000313" key="3">
    <source>
        <dbReference type="EMBL" id="QUS35999.1"/>
    </source>
</evidence>
<dbReference type="InterPro" id="IPR012480">
    <property type="entry name" value="Hepar_II_III_C"/>
</dbReference>
<evidence type="ECO:0000259" key="2">
    <source>
        <dbReference type="Pfam" id="PF07940"/>
    </source>
</evidence>
<dbReference type="Pfam" id="PF07940">
    <property type="entry name" value="Hepar_II_III_C"/>
    <property type="match status" value="1"/>
</dbReference>
<dbReference type="GO" id="GO:0016829">
    <property type="term" value="F:lyase activity"/>
    <property type="evidence" value="ECO:0007669"/>
    <property type="project" value="InterPro"/>
</dbReference>
<dbReference type="RefSeq" id="WP_211783220.1">
    <property type="nucleotide sequence ID" value="NZ_CP047289.1"/>
</dbReference>
<dbReference type="AlphaFoldDB" id="A0A8J8SL39"/>
<dbReference type="Gene3D" id="1.50.10.100">
    <property type="entry name" value="Chondroitin AC/alginate lyase"/>
    <property type="match status" value="1"/>
</dbReference>
<proteinExistence type="predicted"/>
<dbReference type="EMBL" id="CP047289">
    <property type="protein sequence ID" value="QUS35999.1"/>
    <property type="molecule type" value="Genomic_DNA"/>
</dbReference>
<protein>
    <recommendedName>
        <fullName evidence="2">Heparinase II/III-like C-terminal domain-containing protein</fullName>
    </recommendedName>
</protein>
<dbReference type="InterPro" id="IPR008929">
    <property type="entry name" value="Chondroitin_lyas"/>
</dbReference>
<dbReference type="KEGG" id="fap:GR316_06810"/>
<sequence length="429" mass="45765">MGWDMTLADRLAIWRSRGARVATLLHPLPPLPLAGDADRAEAILTEGRPPADPAFGWLDDLATLGDERAGRFAAAALTDWAAEPPRWSPGMTGWRLLRWLAHAQFLHPRGVPAEVMASLSRQAAYLARRWRAAHGWDRIAALAGLLAAAHALDPALHPGRTPPALPPLPRDPAELTRALALLVALRALSGPPVDEAIERAASALRTLRHMDGRLTGLTGGIAVDPPGLDAALVMAGTRAAPRPEVMGLARLVRGRASLLIDMTAPFAFELTFGRTPLVIAEGGARAALHLPGRTLRAARAGAISRGPMTFTAGHDGWRRLRHTRSLALSDDGRVLQGSDRLEPRRRAAGADAVLTFPLHPALRAETGPDGSILLTPPTGMPWRFAAEGAVLHPDGLIVLRRAIGRQPVQLDWTFRAAPDTTSPTQPPGA</sequence>
<keyword evidence="4" id="KW-1185">Reference proteome</keyword>
<feature type="domain" description="Heparinase II/III-like C-terminal" evidence="2">
    <location>
        <begin position="310"/>
        <end position="389"/>
    </location>
</feature>
<reference evidence="3" key="1">
    <citation type="submission" date="2020-01" db="EMBL/GenBank/DDBJ databases">
        <authorList>
            <person name="Yang Y."/>
            <person name="Kwon Y.M."/>
        </authorList>
    </citation>
    <scope>NUCLEOTIDE SEQUENCE</scope>
    <source>
        <strain evidence="3">PG104</strain>
    </source>
</reference>
<organism evidence="3 4">
    <name type="scientific">Falsirhodobacter algicola</name>
    <dbReference type="NCBI Taxonomy" id="2692330"/>
    <lineage>
        <taxon>Bacteria</taxon>
        <taxon>Pseudomonadati</taxon>
        <taxon>Pseudomonadota</taxon>
        <taxon>Alphaproteobacteria</taxon>
        <taxon>Rhodobacterales</taxon>
        <taxon>Paracoccaceae</taxon>
        <taxon>Falsirhodobacter</taxon>
    </lineage>
</organism>
<dbReference type="GO" id="GO:0030313">
    <property type="term" value="C:cell envelope"/>
    <property type="evidence" value="ECO:0007669"/>
    <property type="project" value="UniProtKB-SubCell"/>
</dbReference>
<accession>A0A8J8SL39</accession>
<evidence type="ECO:0000313" key="4">
    <source>
        <dbReference type="Proteomes" id="UP000679284"/>
    </source>
</evidence>
<evidence type="ECO:0000256" key="1">
    <source>
        <dbReference type="ARBA" id="ARBA00004196"/>
    </source>
</evidence>
<gene>
    <name evidence="3" type="ORF">GR316_06810</name>
</gene>
<comment type="subcellular location">
    <subcellularLocation>
        <location evidence="1">Cell envelope</location>
    </subcellularLocation>
</comment>
<dbReference type="Proteomes" id="UP000679284">
    <property type="component" value="Chromosome"/>
</dbReference>
<name>A0A8J8SL39_9RHOB</name>